<dbReference type="EMBL" id="JAANBB010000005">
    <property type="protein sequence ID" value="KAF7557389.1"/>
    <property type="molecule type" value="Genomic_DNA"/>
</dbReference>
<protein>
    <recommendedName>
        <fullName evidence="5">Peptidase A2 domain-containing protein</fullName>
    </recommendedName>
</protein>
<comment type="caution">
    <text evidence="6">The sequence shown here is derived from an EMBL/GenBank/DDBJ whole genome shotgun (WGS) entry which is preliminary data.</text>
</comment>
<dbReference type="InterPro" id="IPR002110">
    <property type="entry name" value="Ankyrin_rpt"/>
</dbReference>
<dbReference type="Proteomes" id="UP000722485">
    <property type="component" value="Unassembled WGS sequence"/>
</dbReference>
<feature type="repeat" description="ANK" evidence="3">
    <location>
        <begin position="388"/>
        <end position="420"/>
    </location>
</feature>
<keyword evidence="2 3" id="KW-0040">ANK repeat</keyword>
<dbReference type="PROSITE" id="PS50297">
    <property type="entry name" value="ANK_REP_REGION"/>
    <property type="match status" value="18"/>
</dbReference>
<dbReference type="PRINTS" id="PR01415">
    <property type="entry name" value="ANKYRIN"/>
</dbReference>
<feature type="repeat" description="ANK" evidence="3">
    <location>
        <begin position="573"/>
        <end position="605"/>
    </location>
</feature>
<evidence type="ECO:0000313" key="7">
    <source>
        <dbReference type="Proteomes" id="UP000722485"/>
    </source>
</evidence>
<feature type="domain" description="Peptidase A2" evidence="5">
    <location>
        <begin position="238"/>
        <end position="288"/>
    </location>
</feature>
<evidence type="ECO:0000256" key="4">
    <source>
        <dbReference type="SAM" id="MobiDB-lite"/>
    </source>
</evidence>
<evidence type="ECO:0000259" key="5">
    <source>
        <dbReference type="PROSITE" id="PS50175"/>
    </source>
</evidence>
<dbReference type="PANTHER" id="PTHR24166:SF48">
    <property type="entry name" value="PROTEIN VAPYRIN"/>
    <property type="match status" value="1"/>
</dbReference>
<dbReference type="PROSITE" id="PS50175">
    <property type="entry name" value="ASP_PROT_RETROV"/>
    <property type="match status" value="1"/>
</dbReference>
<feature type="repeat" description="ANK" evidence="3">
    <location>
        <begin position="771"/>
        <end position="803"/>
    </location>
</feature>
<keyword evidence="7" id="KW-1185">Reference proteome</keyword>
<dbReference type="Pfam" id="PF06985">
    <property type="entry name" value="HET"/>
    <property type="match status" value="1"/>
</dbReference>
<dbReference type="InterPro" id="IPR010730">
    <property type="entry name" value="HET"/>
</dbReference>
<evidence type="ECO:0000256" key="2">
    <source>
        <dbReference type="ARBA" id="ARBA00023043"/>
    </source>
</evidence>
<feature type="repeat" description="ANK" evidence="3">
    <location>
        <begin position="254"/>
        <end position="286"/>
    </location>
</feature>
<dbReference type="SUPFAM" id="SSF48403">
    <property type="entry name" value="Ankyrin repeat"/>
    <property type="match status" value="3"/>
</dbReference>
<feature type="repeat" description="ANK" evidence="3">
    <location>
        <begin position="122"/>
        <end position="154"/>
    </location>
</feature>
<feature type="repeat" description="ANK" evidence="3">
    <location>
        <begin position="672"/>
        <end position="704"/>
    </location>
</feature>
<reference evidence="6" key="1">
    <citation type="submission" date="2020-03" db="EMBL/GenBank/DDBJ databases">
        <title>Draft Genome Sequence of Cylindrodendrum hubeiense.</title>
        <authorList>
            <person name="Buettner E."/>
            <person name="Kellner H."/>
        </authorList>
    </citation>
    <scope>NUCLEOTIDE SEQUENCE</scope>
    <source>
        <strain evidence="6">IHI 201604</strain>
    </source>
</reference>
<feature type="repeat" description="ANK" evidence="3">
    <location>
        <begin position="355"/>
        <end position="387"/>
    </location>
</feature>
<feature type="repeat" description="ANK" evidence="3">
    <location>
        <begin position="56"/>
        <end position="88"/>
    </location>
</feature>
<dbReference type="InterPro" id="IPR001969">
    <property type="entry name" value="Aspartic_peptidase_AS"/>
</dbReference>
<dbReference type="PROSITE" id="PS50088">
    <property type="entry name" value="ANK_REPEAT"/>
    <property type="match status" value="18"/>
</dbReference>
<feature type="repeat" description="ANK" evidence="3">
    <location>
        <begin position="639"/>
        <end position="671"/>
    </location>
</feature>
<dbReference type="InterPro" id="IPR001995">
    <property type="entry name" value="Peptidase_A2_cat"/>
</dbReference>
<feature type="repeat" description="ANK" evidence="3">
    <location>
        <begin position="421"/>
        <end position="453"/>
    </location>
</feature>
<feature type="repeat" description="ANK" evidence="3">
    <location>
        <begin position="221"/>
        <end position="253"/>
    </location>
</feature>
<proteinExistence type="predicted"/>
<feature type="repeat" description="ANK" evidence="3">
    <location>
        <begin position="738"/>
        <end position="770"/>
    </location>
</feature>
<dbReference type="OrthoDB" id="10252171at2759"/>
<gene>
    <name evidence="6" type="ORF">G7Z17_g642</name>
</gene>
<evidence type="ECO:0000256" key="3">
    <source>
        <dbReference type="PROSITE-ProRule" id="PRU00023"/>
    </source>
</evidence>
<dbReference type="SMART" id="SM00248">
    <property type="entry name" value="ANK"/>
    <property type="match status" value="23"/>
</dbReference>
<keyword evidence="1" id="KW-0677">Repeat</keyword>
<feature type="repeat" description="ANK" evidence="3">
    <location>
        <begin position="89"/>
        <end position="121"/>
    </location>
</feature>
<accession>A0A9P5LKT3</accession>
<feature type="repeat" description="ANK" evidence="3">
    <location>
        <begin position="188"/>
        <end position="220"/>
    </location>
</feature>
<organism evidence="6 7">
    <name type="scientific">Cylindrodendrum hubeiense</name>
    <dbReference type="NCBI Taxonomy" id="595255"/>
    <lineage>
        <taxon>Eukaryota</taxon>
        <taxon>Fungi</taxon>
        <taxon>Dikarya</taxon>
        <taxon>Ascomycota</taxon>
        <taxon>Pezizomycotina</taxon>
        <taxon>Sordariomycetes</taxon>
        <taxon>Hypocreomycetidae</taxon>
        <taxon>Hypocreales</taxon>
        <taxon>Nectriaceae</taxon>
        <taxon>Cylindrodendrum</taxon>
    </lineage>
</organism>
<feature type="region of interest" description="Disordered" evidence="4">
    <location>
        <begin position="517"/>
        <end position="537"/>
    </location>
</feature>
<feature type="repeat" description="ANK" evidence="3">
    <location>
        <begin position="23"/>
        <end position="55"/>
    </location>
</feature>
<feature type="repeat" description="ANK" evidence="3">
    <location>
        <begin position="705"/>
        <end position="737"/>
    </location>
</feature>
<dbReference type="InterPro" id="IPR050889">
    <property type="entry name" value="Dendritic_Spine_Reg/Scaffold"/>
</dbReference>
<dbReference type="Pfam" id="PF00023">
    <property type="entry name" value="Ank"/>
    <property type="match status" value="2"/>
</dbReference>
<sequence>MGRVQAMELLLEMKAAVMEKDNRGQTALQLAANAGETDAVKLLVESGSDLGCKSDSGDTPLHFAAVEGHRETVQFLLESSIDVDAANREGRTAVAVAAESGHLEVLQLLFERGADIKIPDSKGLTPLHLAAKSDHNDATQFLIEKGSEIEAKDANGYSSLALAVANRCGSSVEGLAGKGADVFTKVDEASTILHLAASANSIRAARLLVSSGVDINAGDKHGQTALTLAAKNGSIVMVRLLLDSGADPSIVDEHGWSPLHHAAKLGYPVITEILLRKRVDPTLQTTGGDRPIDLATEQNHEDVAEMLQKAVSTWTSEMSEAALVTLFMSAAENGRRNDLSRLLDEGIDPNSSDEAGRKALAAAAAKGQIDAVELLINRGAEVDGIGYDGESALWFAARYGHHETVKYLLSKGASFELADNSDQSPMSAAAQRGHEVVVSTLLSKGSDVNSETSYGKTALFFASQGGYLPVVTVLLDNGAAIDHESKAKLTPLKLARKYRRSKVASFLLERGATEYSDAASSKSRDSSRERSAKTDAEVNNAAESLCNAADDGNVAMVKRHLQIGIAPDSMSADGRVPLGLAAECGNEAAVTALIHAGANVNLSDEDGFTPLCWAAEYGHTAIIRLLASKGADLEAKTKSGTSALLLASEYGQEEAVRQLLSLGADIEFQEIDGLTAFHWAAEYGHSDIILILLDHGADIENTDYSGWTALCHAVHWRHRDVVELLLQKGAAVEPQAPHLASPLCVAARKGHDVIIELLLHYGADPNYLSKASKTPLMLAAAKGRDMAVKILIEAGADFDIRDRDGRTAVSYAKEMNHEVAFQLLSRAAIIKLDNGPRVNTREANTVVSERQYKYEPLGSGALVRVIELHPGTSKDIVSFDLHTVDLSKSPAYEALSYEWGKGQRDIPVECNDGRLRVTRNLMMALKSIRSTTSSRTLWIDALCINQEDMDERSKQVMMMKEIYQKARTVLMWLGPSRKYTKYAWSKIPAFKSAFEVLIQDNCILSSPDEKTTEPVRQILQDVGRRDVKGMKDLCCRRYFTRAWIFQEMVLAGSRGYVLCGDYRCKWDDMKKALAAYEECNEIIDGEYVYIDSYLFVERMFAKRGALEFSQVVDAMKKLHASDPRDKIYAALGLMRESMADLKPDYTLSVQEVFVHTARRIIRAYQSLLFWAPYFHSNIKTLPNLPSWVPDWTVEQEGAEEKGPADAYEINVGVHSSEMGFLIKGDMVTTTTSLFLNGYLMDEVSFGINVKEDEDFYESVVKPTAVNFEASGKSLLDPYLWRDGASCLQVLLLAILSENKCGKTELEEITSFLVWKLTADADLALTMHDVPSDLQSGLRDWDNRSRNQPDFEISICEQMDSRKYGYCDLIYTEKGRFAIANSRTGQEGLVVAILGRLAYPGMLKRCGDSHERWYEYMDAIYFPDFDTAVLDKLENLDKDAEVTRLDIR</sequence>
<dbReference type="GO" id="GO:0004190">
    <property type="term" value="F:aspartic-type endopeptidase activity"/>
    <property type="evidence" value="ECO:0007669"/>
    <property type="project" value="InterPro"/>
</dbReference>
<dbReference type="PROSITE" id="PS00141">
    <property type="entry name" value="ASP_PROTEASE"/>
    <property type="match status" value="1"/>
</dbReference>
<dbReference type="Pfam" id="PF12796">
    <property type="entry name" value="Ank_2"/>
    <property type="match status" value="7"/>
</dbReference>
<dbReference type="GO" id="GO:0006508">
    <property type="term" value="P:proteolysis"/>
    <property type="evidence" value="ECO:0007669"/>
    <property type="project" value="InterPro"/>
</dbReference>
<feature type="repeat" description="ANK" evidence="3">
    <location>
        <begin position="606"/>
        <end position="638"/>
    </location>
</feature>
<evidence type="ECO:0000313" key="6">
    <source>
        <dbReference type="EMBL" id="KAF7557389.1"/>
    </source>
</evidence>
<feature type="repeat" description="ANK" evidence="3">
    <location>
        <begin position="454"/>
        <end position="486"/>
    </location>
</feature>
<evidence type="ECO:0000256" key="1">
    <source>
        <dbReference type="ARBA" id="ARBA00022737"/>
    </source>
</evidence>
<feature type="compositionally biased region" description="Basic and acidic residues" evidence="4">
    <location>
        <begin position="522"/>
        <end position="536"/>
    </location>
</feature>
<name>A0A9P5LKT3_9HYPO</name>
<dbReference type="InterPro" id="IPR036770">
    <property type="entry name" value="Ankyrin_rpt-contain_sf"/>
</dbReference>
<dbReference type="Gene3D" id="1.25.40.20">
    <property type="entry name" value="Ankyrin repeat-containing domain"/>
    <property type="match status" value="6"/>
</dbReference>
<dbReference type="PANTHER" id="PTHR24166">
    <property type="entry name" value="ROLLING PEBBLES, ISOFORM B"/>
    <property type="match status" value="1"/>
</dbReference>